<dbReference type="PANTHER" id="PTHR40562:SF1">
    <property type="entry name" value="NITRITE REDUCTASE (NADH) SMALL SUBUNIT"/>
    <property type="match status" value="1"/>
</dbReference>
<gene>
    <name evidence="8" type="primary">nasD</name>
    <name evidence="8" type="ORF">Pflav_078290</name>
</gene>
<reference evidence="8 9" key="2">
    <citation type="submission" date="2020-03" db="EMBL/GenBank/DDBJ databases">
        <authorList>
            <person name="Ichikawa N."/>
            <person name="Kimura A."/>
            <person name="Kitahashi Y."/>
            <person name="Uohara A."/>
        </authorList>
    </citation>
    <scope>NUCLEOTIDE SEQUENCE [LARGE SCALE GENOMIC DNA]</scope>
    <source>
        <strain evidence="8 9">NBRC 107702</strain>
    </source>
</reference>
<dbReference type="InterPro" id="IPR036922">
    <property type="entry name" value="Rieske_2Fe-2S_sf"/>
</dbReference>
<evidence type="ECO:0000256" key="5">
    <source>
        <dbReference type="ARBA" id="ARBA00023014"/>
    </source>
</evidence>
<dbReference type="PANTHER" id="PTHR40562">
    <property type="match status" value="1"/>
</dbReference>
<evidence type="ECO:0000256" key="3">
    <source>
        <dbReference type="ARBA" id="ARBA00023002"/>
    </source>
</evidence>
<sequence length="113" mass="12278">MTDTLTERWEAVCPQQRVEPERGVAALVDGTQVAIFRTYDDQLFAIENRDPIAGANVMSRGIVGSRGEAPTVASPLHKEVYDLRTGECLDVAGVAVRTFAVRVRDGMVEVSAT</sequence>
<evidence type="ECO:0000256" key="1">
    <source>
        <dbReference type="ARBA" id="ARBA00022714"/>
    </source>
</evidence>
<dbReference type="GO" id="GO:0051537">
    <property type="term" value="F:2 iron, 2 sulfur cluster binding"/>
    <property type="evidence" value="ECO:0007669"/>
    <property type="project" value="UniProtKB-KW"/>
</dbReference>
<dbReference type="AlphaFoldDB" id="A0A6F8Y5W4"/>
<keyword evidence="4" id="KW-0408">Iron</keyword>
<dbReference type="GO" id="GO:0016705">
    <property type="term" value="F:oxidoreductase activity, acting on paired donors, with incorporation or reduction of molecular oxygen"/>
    <property type="evidence" value="ECO:0007669"/>
    <property type="project" value="UniProtKB-ARBA"/>
</dbReference>
<keyword evidence="6" id="KW-0534">Nitrate assimilation</keyword>
<evidence type="ECO:0000313" key="9">
    <source>
        <dbReference type="Proteomes" id="UP000502508"/>
    </source>
</evidence>
<evidence type="ECO:0000256" key="2">
    <source>
        <dbReference type="ARBA" id="ARBA00022723"/>
    </source>
</evidence>
<evidence type="ECO:0000313" key="8">
    <source>
        <dbReference type="EMBL" id="BCB81419.1"/>
    </source>
</evidence>
<dbReference type="RefSeq" id="WP_173041280.1">
    <property type="nucleotide sequence ID" value="NZ_AP022870.1"/>
</dbReference>
<dbReference type="InterPro" id="IPR012748">
    <property type="entry name" value="Rieske-like_NirD"/>
</dbReference>
<dbReference type="PROSITE" id="PS51296">
    <property type="entry name" value="RIESKE"/>
    <property type="match status" value="1"/>
</dbReference>
<dbReference type="Proteomes" id="UP000502508">
    <property type="component" value="Chromosome"/>
</dbReference>
<proteinExistence type="predicted"/>
<dbReference type="Gene3D" id="2.102.10.10">
    <property type="entry name" value="Rieske [2Fe-2S] iron-sulphur domain"/>
    <property type="match status" value="1"/>
</dbReference>
<keyword evidence="2" id="KW-0479">Metal-binding</keyword>
<dbReference type="KEGG" id="pfla:Pflav_078290"/>
<feature type="domain" description="Rieske" evidence="7">
    <location>
        <begin position="10"/>
        <end position="110"/>
    </location>
</feature>
<keyword evidence="1" id="KW-0001">2Fe-2S</keyword>
<dbReference type="InterPro" id="IPR017941">
    <property type="entry name" value="Rieske_2Fe-2S"/>
</dbReference>
<accession>A0A6F8Y5W4</accession>
<evidence type="ECO:0000256" key="4">
    <source>
        <dbReference type="ARBA" id="ARBA00023004"/>
    </source>
</evidence>
<dbReference type="CDD" id="cd03529">
    <property type="entry name" value="Rieske_NirD"/>
    <property type="match status" value="1"/>
</dbReference>
<organism evidence="8 9">
    <name type="scientific">Phytohabitans flavus</name>
    <dbReference type="NCBI Taxonomy" id="1076124"/>
    <lineage>
        <taxon>Bacteria</taxon>
        <taxon>Bacillati</taxon>
        <taxon>Actinomycetota</taxon>
        <taxon>Actinomycetes</taxon>
        <taxon>Micromonosporales</taxon>
        <taxon>Micromonosporaceae</taxon>
    </lineage>
</organism>
<name>A0A6F8Y5W4_9ACTN</name>
<dbReference type="PROSITE" id="PS51300">
    <property type="entry name" value="NIRD"/>
    <property type="match status" value="1"/>
</dbReference>
<dbReference type="EMBL" id="AP022870">
    <property type="protein sequence ID" value="BCB81419.1"/>
    <property type="molecule type" value="Genomic_DNA"/>
</dbReference>
<reference evidence="8 9" key="1">
    <citation type="submission" date="2020-03" db="EMBL/GenBank/DDBJ databases">
        <title>Whole genome shotgun sequence of Phytohabitans flavus NBRC 107702.</title>
        <authorList>
            <person name="Komaki H."/>
            <person name="Tamura T."/>
        </authorList>
    </citation>
    <scope>NUCLEOTIDE SEQUENCE [LARGE SCALE GENOMIC DNA]</scope>
    <source>
        <strain evidence="8 9">NBRC 107702</strain>
    </source>
</reference>
<evidence type="ECO:0000256" key="6">
    <source>
        <dbReference type="ARBA" id="ARBA00023063"/>
    </source>
</evidence>
<keyword evidence="3" id="KW-0560">Oxidoreductase</keyword>
<dbReference type="GO" id="GO:0046872">
    <property type="term" value="F:metal ion binding"/>
    <property type="evidence" value="ECO:0007669"/>
    <property type="project" value="UniProtKB-KW"/>
</dbReference>
<dbReference type="NCBIfam" id="TIGR02378">
    <property type="entry name" value="nirD_assim_sml"/>
    <property type="match status" value="1"/>
</dbReference>
<evidence type="ECO:0000259" key="7">
    <source>
        <dbReference type="PROSITE" id="PS51296"/>
    </source>
</evidence>
<dbReference type="Pfam" id="PF13806">
    <property type="entry name" value="Rieske_2"/>
    <property type="match status" value="1"/>
</dbReference>
<dbReference type="GO" id="GO:0004497">
    <property type="term" value="F:monooxygenase activity"/>
    <property type="evidence" value="ECO:0007669"/>
    <property type="project" value="UniProtKB-ARBA"/>
</dbReference>
<dbReference type="InterPro" id="IPR017881">
    <property type="entry name" value="NirD"/>
</dbReference>
<keyword evidence="5" id="KW-0411">Iron-sulfur</keyword>
<protein>
    <submittedName>
        <fullName evidence="8">Nitrite reductase small subunit</fullName>
    </submittedName>
</protein>
<dbReference type="GO" id="GO:0042128">
    <property type="term" value="P:nitrate assimilation"/>
    <property type="evidence" value="ECO:0007669"/>
    <property type="project" value="UniProtKB-KW"/>
</dbReference>
<dbReference type="SUPFAM" id="SSF50022">
    <property type="entry name" value="ISP domain"/>
    <property type="match status" value="1"/>
</dbReference>
<dbReference type="GO" id="GO:0008942">
    <property type="term" value="F:nitrite reductase [NAD(P)H] activity"/>
    <property type="evidence" value="ECO:0007669"/>
    <property type="project" value="InterPro"/>
</dbReference>
<keyword evidence="9" id="KW-1185">Reference proteome</keyword>